<sequence>MPEVLPVQATLFGVLVFSGILGNILVIFTVFGSVCGAHSQQHLTPSDIILMNLSFANLLTSIFRTVPIFISDFGVEIYLSNSWCKIFMFCWVWWRSVGVWVTFTLSLYQYLTIRRKFQISGTLAKLAERRRVLLSLLVVWVLNFLYSVPALFYSTHITGNNTAELMVISCNTRPLLGCIWDFPVEKHGIIFATTSLAIHEVTPTVLMVATNLSTLCVLKKYMQSVAESGLTTHMHSERNASKLIVMLVTLFLLCWGTQILAVSYYNYNGGSQAEILLMLAQFSATIFVGFSPLVVMLGHSKMILLSLGGHRLTRKPGEVEGWAEYRRWW</sequence>
<evidence type="ECO:0000256" key="5">
    <source>
        <dbReference type="ARBA" id="ARBA00023040"/>
    </source>
</evidence>
<dbReference type="PANTHER" id="PTHR11394">
    <property type="entry name" value="TASTE RECEPTOR TYPE 2"/>
    <property type="match status" value="1"/>
</dbReference>
<evidence type="ECO:0000256" key="8">
    <source>
        <dbReference type="ARBA" id="ARBA00023224"/>
    </source>
</evidence>
<keyword evidence="6 9" id="KW-0472">Membrane</keyword>
<evidence type="ECO:0000256" key="1">
    <source>
        <dbReference type="ARBA" id="ARBA00004141"/>
    </source>
</evidence>
<keyword evidence="3 9" id="KW-0812">Transmembrane</keyword>
<keyword evidence="4 9" id="KW-1133">Transmembrane helix</keyword>
<evidence type="ECO:0000313" key="12">
    <source>
        <dbReference type="Proteomes" id="UP000694620"/>
    </source>
</evidence>
<dbReference type="Ensembl" id="ENSECRT00000008517.1">
    <property type="protein sequence ID" value="ENSECRP00000008377.1"/>
    <property type="gene ID" value="ENSECRG00000005608.1"/>
</dbReference>
<keyword evidence="2" id="KW-0716">Sensory transduction</keyword>
<organism evidence="11 12">
    <name type="scientific">Erpetoichthys calabaricus</name>
    <name type="common">Rope fish</name>
    <name type="synonym">Calamoichthys calabaricus</name>
    <dbReference type="NCBI Taxonomy" id="27687"/>
    <lineage>
        <taxon>Eukaryota</taxon>
        <taxon>Metazoa</taxon>
        <taxon>Chordata</taxon>
        <taxon>Craniata</taxon>
        <taxon>Vertebrata</taxon>
        <taxon>Euteleostomi</taxon>
        <taxon>Actinopterygii</taxon>
        <taxon>Polypteriformes</taxon>
        <taxon>Polypteridae</taxon>
        <taxon>Erpetoichthys</taxon>
    </lineage>
</organism>
<dbReference type="GO" id="GO:0004930">
    <property type="term" value="F:G protein-coupled receptor activity"/>
    <property type="evidence" value="ECO:0007669"/>
    <property type="project" value="UniProtKB-KW"/>
</dbReference>
<keyword evidence="7" id="KW-0675">Receptor</keyword>
<accession>A0A8C4RXQ8</accession>
<protein>
    <submittedName>
        <fullName evidence="11">Olfactory receptor class A related 4</fullName>
    </submittedName>
</protein>
<evidence type="ECO:0000313" key="11">
    <source>
        <dbReference type="Ensembl" id="ENSECRP00000008377.1"/>
    </source>
</evidence>
<gene>
    <name evidence="11" type="primary">LOC114656592</name>
</gene>
<dbReference type="InterPro" id="IPR000276">
    <property type="entry name" value="GPCR_Rhodpsn"/>
</dbReference>
<dbReference type="PROSITE" id="PS50262">
    <property type="entry name" value="G_PROTEIN_RECEP_F1_2"/>
    <property type="match status" value="1"/>
</dbReference>
<evidence type="ECO:0000256" key="7">
    <source>
        <dbReference type="ARBA" id="ARBA00023170"/>
    </source>
</evidence>
<keyword evidence="12" id="KW-1185">Reference proteome</keyword>
<evidence type="ECO:0000256" key="3">
    <source>
        <dbReference type="ARBA" id="ARBA00022692"/>
    </source>
</evidence>
<dbReference type="CDD" id="cd00637">
    <property type="entry name" value="7tm_classA_rhodopsin-like"/>
    <property type="match status" value="1"/>
</dbReference>
<keyword evidence="5" id="KW-0297">G-protein coupled receptor</keyword>
<dbReference type="Proteomes" id="UP000694620">
    <property type="component" value="Chromosome 8"/>
</dbReference>
<name>A0A8C4RXQ8_ERPCA</name>
<evidence type="ECO:0000256" key="6">
    <source>
        <dbReference type="ARBA" id="ARBA00023136"/>
    </source>
</evidence>
<feature type="transmembrane region" description="Helical" evidence="9">
    <location>
        <begin position="243"/>
        <end position="263"/>
    </location>
</feature>
<evidence type="ECO:0000259" key="10">
    <source>
        <dbReference type="PROSITE" id="PS50262"/>
    </source>
</evidence>
<dbReference type="SUPFAM" id="SSF81321">
    <property type="entry name" value="Family A G protein-coupled receptor-like"/>
    <property type="match status" value="1"/>
</dbReference>
<feature type="transmembrane region" description="Helical" evidence="9">
    <location>
        <begin position="49"/>
        <end position="71"/>
    </location>
</feature>
<dbReference type="InterPro" id="IPR017452">
    <property type="entry name" value="GPCR_Rhodpsn_7TM"/>
</dbReference>
<evidence type="ECO:0000256" key="2">
    <source>
        <dbReference type="ARBA" id="ARBA00022606"/>
    </source>
</evidence>
<evidence type="ECO:0000256" key="4">
    <source>
        <dbReference type="ARBA" id="ARBA00022989"/>
    </source>
</evidence>
<dbReference type="PRINTS" id="PR00237">
    <property type="entry name" value="GPCRRHODOPSN"/>
</dbReference>
<evidence type="ECO:0000256" key="9">
    <source>
        <dbReference type="SAM" id="Phobius"/>
    </source>
</evidence>
<reference evidence="11" key="3">
    <citation type="submission" date="2025-09" db="UniProtKB">
        <authorList>
            <consortium name="Ensembl"/>
        </authorList>
    </citation>
    <scope>IDENTIFICATION</scope>
</reference>
<feature type="transmembrane region" description="Helical" evidence="9">
    <location>
        <begin position="132"/>
        <end position="152"/>
    </location>
</feature>
<feature type="transmembrane region" description="Helical" evidence="9">
    <location>
        <begin position="204"/>
        <end position="222"/>
    </location>
</feature>
<feature type="domain" description="G-protein coupled receptors family 1 profile" evidence="10">
    <location>
        <begin position="22"/>
        <end position="295"/>
    </location>
</feature>
<feature type="transmembrane region" description="Helical" evidence="9">
    <location>
        <begin position="12"/>
        <end position="37"/>
    </location>
</feature>
<dbReference type="PANTHER" id="PTHR11394:SF72">
    <property type="entry name" value="OLFACTORY RECEPTOR CLASS A-LIKE PROTEIN 4"/>
    <property type="match status" value="1"/>
</dbReference>
<comment type="subcellular location">
    <subcellularLocation>
        <location evidence="1">Membrane</location>
        <topology evidence="1">Multi-pass membrane protein</topology>
    </subcellularLocation>
</comment>
<reference evidence="11" key="2">
    <citation type="submission" date="2025-08" db="UniProtKB">
        <authorList>
            <consortium name="Ensembl"/>
        </authorList>
    </citation>
    <scope>IDENTIFICATION</scope>
</reference>
<dbReference type="Pfam" id="PF00001">
    <property type="entry name" value="7tm_1"/>
    <property type="match status" value="1"/>
</dbReference>
<dbReference type="GO" id="GO:0016020">
    <property type="term" value="C:membrane"/>
    <property type="evidence" value="ECO:0007669"/>
    <property type="project" value="UniProtKB-SubCell"/>
</dbReference>
<dbReference type="Gene3D" id="1.20.1070.10">
    <property type="entry name" value="Rhodopsin 7-helix transmembrane proteins"/>
    <property type="match status" value="1"/>
</dbReference>
<feature type="transmembrane region" description="Helical" evidence="9">
    <location>
        <begin position="91"/>
        <end position="111"/>
    </location>
</feature>
<reference evidence="11" key="1">
    <citation type="submission" date="2021-06" db="EMBL/GenBank/DDBJ databases">
        <authorList>
            <consortium name="Wellcome Sanger Institute Data Sharing"/>
        </authorList>
    </citation>
    <scope>NUCLEOTIDE SEQUENCE [LARGE SCALE GENOMIC DNA]</scope>
</reference>
<proteinExistence type="predicted"/>
<dbReference type="GeneTree" id="ENSGT00650000093633"/>
<keyword evidence="8" id="KW-0807">Transducer</keyword>
<feature type="transmembrane region" description="Helical" evidence="9">
    <location>
        <begin position="275"/>
        <end position="297"/>
    </location>
</feature>
<dbReference type="AlphaFoldDB" id="A0A8C4RXQ8"/>